<accession>A0AAD7R1G3</accession>
<feature type="compositionally biased region" description="Basic and acidic residues" evidence="1">
    <location>
        <begin position="43"/>
        <end position="52"/>
    </location>
</feature>
<proteinExistence type="predicted"/>
<dbReference type="EMBL" id="JAINUG010001449">
    <property type="protein sequence ID" value="KAJ8355289.1"/>
    <property type="molecule type" value="Genomic_DNA"/>
</dbReference>
<sequence>MCAWEAFSSRRLLHRDRHACPIFIGWGRCPGQTETLGQCGRSETARRGERASRCPSSSRRFIPSFSDPPALHPFSSLETGSWVSAASASPPVIPLPRPKLPSRHGWHKTMASRHWPLCAASSRTPPILSSAGRALLTRPSGETN</sequence>
<comment type="caution">
    <text evidence="2">The sequence shown here is derived from an EMBL/GenBank/DDBJ whole genome shotgun (WGS) entry which is preliminary data.</text>
</comment>
<name>A0AAD7R1G3_9TELE</name>
<evidence type="ECO:0000313" key="2">
    <source>
        <dbReference type="EMBL" id="KAJ8355289.1"/>
    </source>
</evidence>
<dbReference type="AlphaFoldDB" id="A0AAD7R1G3"/>
<gene>
    <name evidence="2" type="ORF">AAFF_G00073730</name>
</gene>
<evidence type="ECO:0000313" key="3">
    <source>
        <dbReference type="Proteomes" id="UP001221898"/>
    </source>
</evidence>
<feature type="region of interest" description="Disordered" evidence="1">
    <location>
        <begin position="41"/>
        <end position="61"/>
    </location>
</feature>
<evidence type="ECO:0000256" key="1">
    <source>
        <dbReference type="SAM" id="MobiDB-lite"/>
    </source>
</evidence>
<protein>
    <submittedName>
        <fullName evidence="2">Uncharacterized protein</fullName>
    </submittedName>
</protein>
<keyword evidence="3" id="KW-1185">Reference proteome</keyword>
<reference evidence="2" key="1">
    <citation type="journal article" date="2023" name="Science">
        <title>Genome structures resolve the early diversification of teleost fishes.</title>
        <authorList>
            <person name="Parey E."/>
            <person name="Louis A."/>
            <person name="Montfort J."/>
            <person name="Bouchez O."/>
            <person name="Roques C."/>
            <person name="Iampietro C."/>
            <person name="Lluch J."/>
            <person name="Castinel A."/>
            <person name="Donnadieu C."/>
            <person name="Desvignes T."/>
            <person name="Floi Bucao C."/>
            <person name="Jouanno E."/>
            <person name="Wen M."/>
            <person name="Mejri S."/>
            <person name="Dirks R."/>
            <person name="Jansen H."/>
            <person name="Henkel C."/>
            <person name="Chen W.J."/>
            <person name="Zahm M."/>
            <person name="Cabau C."/>
            <person name="Klopp C."/>
            <person name="Thompson A.W."/>
            <person name="Robinson-Rechavi M."/>
            <person name="Braasch I."/>
            <person name="Lecointre G."/>
            <person name="Bobe J."/>
            <person name="Postlethwait J.H."/>
            <person name="Berthelot C."/>
            <person name="Roest Crollius H."/>
            <person name="Guiguen Y."/>
        </authorList>
    </citation>
    <scope>NUCLEOTIDE SEQUENCE</scope>
    <source>
        <strain evidence="2">NC1722</strain>
    </source>
</reference>
<dbReference type="Proteomes" id="UP001221898">
    <property type="component" value="Unassembled WGS sequence"/>
</dbReference>
<organism evidence="2 3">
    <name type="scientific">Aldrovandia affinis</name>
    <dbReference type="NCBI Taxonomy" id="143900"/>
    <lineage>
        <taxon>Eukaryota</taxon>
        <taxon>Metazoa</taxon>
        <taxon>Chordata</taxon>
        <taxon>Craniata</taxon>
        <taxon>Vertebrata</taxon>
        <taxon>Euteleostomi</taxon>
        <taxon>Actinopterygii</taxon>
        <taxon>Neopterygii</taxon>
        <taxon>Teleostei</taxon>
        <taxon>Notacanthiformes</taxon>
        <taxon>Halosauridae</taxon>
        <taxon>Aldrovandia</taxon>
    </lineage>
</organism>